<dbReference type="PIRSF" id="PIRSF028451">
    <property type="entry name" value="UCP028451"/>
    <property type="match status" value="1"/>
</dbReference>
<dbReference type="InterPro" id="IPR012808">
    <property type="entry name" value="CHP02453"/>
</dbReference>
<dbReference type="PANTHER" id="PTHR36452">
    <property type="entry name" value="CHROMOSOME 12, WHOLE GENOME SHOTGUN SEQUENCE"/>
    <property type="match status" value="1"/>
</dbReference>
<protein>
    <recommendedName>
        <fullName evidence="2">TIGR02453 family protein</fullName>
    </recommendedName>
</protein>
<dbReference type="EMBL" id="UOFS01000027">
    <property type="protein sequence ID" value="VAW96414.1"/>
    <property type="molecule type" value="Genomic_DNA"/>
</dbReference>
<dbReference type="PANTHER" id="PTHR36452:SF1">
    <property type="entry name" value="DUF2461 DOMAIN-CONTAINING PROTEIN"/>
    <property type="match status" value="1"/>
</dbReference>
<reference evidence="1" key="1">
    <citation type="submission" date="2018-06" db="EMBL/GenBank/DDBJ databases">
        <authorList>
            <person name="Zhirakovskaya E."/>
        </authorList>
    </citation>
    <scope>NUCLEOTIDE SEQUENCE</scope>
</reference>
<evidence type="ECO:0000313" key="1">
    <source>
        <dbReference type="EMBL" id="VAW96414.1"/>
    </source>
</evidence>
<organism evidence="1">
    <name type="scientific">hydrothermal vent metagenome</name>
    <dbReference type="NCBI Taxonomy" id="652676"/>
    <lineage>
        <taxon>unclassified sequences</taxon>
        <taxon>metagenomes</taxon>
        <taxon>ecological metagenomes</taxon>
    </lineage>
</organism>
<sequence length="235" mass="27557">MAKTQFPGFSKDFFKFITDLKKNNNREWYHENKERYKHDVVTPMCAFIKAMGPRLEQICEDFVADSRPHGGSMFRIYRDTRFSKDKTPYKEHIACHFRHSAGKDAHAPGFYLHVESNKVIFGGGVWCPPNPILHKIRSRIVAKPDEWKKVINNRSFKARYSAIEGEQLKRPPRGFDKTHPHMDDLRRKSFFVIQTVKKARAMDSKFISEVERAFKSASPMMEFLTRALELPYDQP</sequence>
<dbReference type="Pfam" id="PF09365">
    <property type="entry name" value="DUF2461"/>
    <property type="match status" value="1"/>
</dbReference>
<name>A0A3B1AR09_9ZZZZ</name>
<accession>A0A3B1AR09</accession>
<dbReference type="InterPro" id="IPR015996">
    <property type="entry name" value="UCP028451"/>
</dbReference>
<evidence type="ECO:0008006" key="2">
    <source>
        <dbReference type="Google" id="ProtNLM"/>
    </source>
</evidence>
<dbReference type="AlphaFoldDB" id="A0A3B1AR09"/>
<proteinExistence type="predicted"/>
<gene>
    <name evidence="1" type="ORF">MNBD_GAMMA22-1725</name>
</gene>
<dbReference type="NCBIfam" id="TIGR02453">
    <property type="entry name" value="TIGR02453 family protein"/>
    <property type="match status" value="1"/>
</dbReference>